<name>A0A418XS80_9BURK</name>
<comment type="caution">
    <text evidence="1">The sequence shown here is derived from an EMBL/GenBank/DDBJ whole genome shotgun (WGS) entry which is preliminary data.</text>
</comment>
<dbReference type="EMBL" id="QYUP01000118">
    <property type="protein sequence ID" value="RJG15408.1"/>
    <property type="molecule type" value="Genomic_DNA"/>
</dbReference>
<dbReference type="RefSeq" id="WP_119811279.1">
    <property type="nucleotide sequence ID" value="NZ_QYUP01000118.1"/>
</dbReference>
<evidence type="ECO:0000313" key="2">
    <source>
        <dbReference type="Proteomes" id="UP000284006"/>
    </source>
</evidence>
<protein>
    <submittedName>
        <fullName evidence="1">Uncharacterized protein</fullName>
    </submittedName>
</protein>
<organism evidence="1 2">
    <name type="scientific">Massilia cavernae</name>
    <dbReference type="NCBI Taxonomy" id="2320864"/>
    <lineage>
        <taxon>Bacteria</taxon>
        <taxon>Pseudomonadati</taxon>
        <taxon>Pseudomonadota</taxon>
        <taxon>Betaproteobacteria</taxon>
        <taxon>Burkholderiales</taxon>
        <taxon>Oxalobacteraceae</taxon>
        <taxon>Telluria group</taxon>
        <taxon>Massilia</taxon>
    </lineage>
</organism>
<dbReference type="Proteomes" id="UP000284006">
    <property type="component" value="Unassembled WGS sequence"/>
</dbReference>
<evidence type="ECO:0000313" key="1">
    <source>
        <dbReference type="EMBL" id="RJG15408.1"/>
    </source>
</evidence>
<proteinExistence type="predicted"/>
<gene>
    <name evidence="1" type="ORF">D3872_13620</name>
</gene>
<dbReference type="AlphaFoldDB" id="A0A418XS80"/>
<sequence>MDTVIKENVLAVTRRGQSAVEATNFFRVALGLHYLAALMTNEAIDFKKVDRDYNRFIYQSIGRGHTITSVLQFMSGAKLVPVLESKRFLSSFAEHCPEVPVDSIPFLLSLNLSVAKKISGIDIAGPVLDWIERQKLPEAGAPVPRDVL</sequence>
<keyword evidence="2" id="KW-1185">Reference proteome</keyword>
<reference evidence="1 2" key="1">
    <citation type="submission" date="2018-09" db="EMBL/GenBank/DDBJ databases">
        <authorList>
            <person name="Zhu H."/>
        </authorList>
    </citation>
    <scope>NUCLEOTIDE SEQUENCE [LARGE SCALE GENOMIC DNA]</scope>
    <source>
        <strain evidence="1 2">K1S02-61</strain>
    </source>
</reference>
<accession>A0A418XS80</accession>
<dbReference type="OrthoDB" id="8702451at2"/>